<reference evidence="3 4" key="1">
    <citation type="submission" date="2016-10" db="EMBL/GenBank/DDBJ databases">
        <authorList>
            <person name="de Groot N.N."/>
        </authorList>
    </citation>
    <scope>NUCLEOTIDE SEQUENCE [LARGE SCALE GENOMIC DNA]</scope>
    <source>
        <strain evidence="3 4">DSM 8423</strain>
    </source>
</reference>
<evidence type="ECO:0000256" key="1">
    <source>
        <dbReference type="ARBA" id="ARBA00022517"/>
    </source>
</evidence>
<dbReference type="OrthoDB" id="307788at2"/>
<dbReference type="InterPro" id="IPR015946">
    <property type="entry name" value="KH_dom-like_a/b"/>
</dbReference>
<dbReference type="RefSeq" id="WP_093881867.1">
    <property type="nucleotide sequence ID" value="NZ_FOBS01000001.1"/>
</dbReference>
<dbReference type="InterPro" id="IPR000238">
    <property type="entry name" value="RbfA"/>
</dbReference>
<dbReference type="Gene3D" id="3.30.300.20">
    <property type="match status" value="1"/>
</dbReference>
<evidence type="ECO:0000256" key="2">
    <source>
        <dbReference type="HAMAP-Rule" id="MF_00003"/>
    </source>
</evidence>
<accession>A0A1H7UG45</accession>
<evidence type="ECO:0000313" key="4">
    <source>
        <dbReference type="Proteomes" id="UP000198744"/>
    </source>
</evidence>
<dbReference type="EMBL" id="FOBS01000001">
    <property type="protein sequence ID" value="SEL95638.1"/>
    <property type="molecule type" value="Genomic_DNA"/>
</dbReference>
<proteinExistence type="inferred from homology"/>
<comment type="function">
    <text evidence="2">One of several proteins that assist in the late maturation steps of the functional core of the 30S ribosomal subunit. Associates with free 30S ribosomal subunits (but not with 30S subunits that are part of 70S ribosomes or polysomes). Required for efficient processing of 16S rRNA. May interact with the 5'-terminal helix region of 16S rRNA.</text>
</comment>
<dbReference type="InterPro" id="IPR020053">
    <property type="entry name" value="Ribosome-bd_factorA_CS"/>
</dbReference>
<dbReference type="Proteomes" id="UP000198744">
    <property type="component" value="Unassembled WGS sequence"/>
</dbReference>
<dbReference type="InterPro" id="IPR023799">
    <property type="entry name" value="RbfA_dom_sf"/>
</dbReference>
<dbReference type="GO" id="GO:0043024">
    <property type="term" value="F:ribosomal small subunit binding"/>
    <property type="evidence" value="ECO:0007669"/>
    <property type="project" value="TreeGrafter"/>
</dbReference>
<dbReference type="Pfam" id="PF02033">
    <property type="entry name" value="RBFA"/>
    <property type="match status" value="1"/>
</dbReference>
<dbReference type="SUPFAM" id="SSF89919">
    <property type="entry name" value="Ribosome-binding factor A, RbfA"/>
    <property type="match status" value="1"/>
</dbReference>
<dbReference type="PANTHER" id="PTHR33515:SF1">
    <property type="entry name" value="RIBOSOME-BINDING FACTOR A, CHLOROPLASTIC-RELATED"/>
    <property type="match status" value="1"/>
</dbReference>
<protein>
    <recommendedName>
        <fullName evidence="2">Ribosome-binding factor A</fullName>
    </recommendedName>
</protein>
<dbReference type="PROSITE" id="PS01319">
    <property type="entry name" value="RBFA"/>
    <property type="match status" value="1"/>
</dbReference>
<comment type="subunit">
    <text evidence="2">Monomer. Binds 30S ribosomal subunits, but not 50S ribosomal subunits or 70S ribosomes.</text>
</comment>
<dbReference type="NCBIfam" id="TIGR00082">
    <property type="entry name" value="rbfA"/>
    <property type="match status" value="1"/>
</dbReference>
<comment type="similarity">
    <text evidence="2">Belongs to the RbfA family.</text>
</comment>
<comment type="subcellular location">
    <subcellularLocation>
        <location evidence="2">Cytoplasm</location>
    </subcellularLocation>
</comment>
<keyword evidence="4" id="KW-1185">Reference proteome</keyword>
<name>A0A1H7UG45_9BACT</name>
<evidence type="ECO:0000313" key="3">
    <source>
        <dbReference type="EMBL" id="SEL95638.1"/>
    </source>
</evidence>
<keyword evidence="1 2" id="KW-0690">Ribosome biogenesis</keyword>
<dbReference type="HAMAP" id="MF_00003">
    <property type="entry name" value="RbfA"/>
    <property type="match status" value="1"/>
</dbReference>
<dbReference type="GO" id="GO:0005829">
    <property type="term" value="C:cytosol"/>
    <property type="evidence" value="ECO:0007669"/>
    <property type="project" value="TreeGrafter"/>
</dbReference>
<dbReference type="AlphaFoldDB" id="A0A1H7UG45"/>
<organism evidence="3 4">
    <name type="scientific">Syntrophus gentianae</name>
    <dbReference type="NCBI Taxonomy" id="43775"/>
    <lineage>
        <taxon>Bacteria</taxon>
        <taxon>Pseudomonadati</taxon>
        <taxon>Thermodesulfobacteriota</taxon>
        <taxon>Syntrophia</taxon>
        <taxon>Syntrophales</taxon>
        <taxon>Syntrophaceae</taxon>
        <taxon>Syntrophus</taxon>
    </lineage>
</organism>
<sequence length="123" mass="14310">MSQFKRADRVADLVKVELADILLKRIRDPRVSRLTVTGVKMSDDLRTAWIYFVELGEDVCRPETLESLQKASGFIKRELGTRLKLRYVPDLIFKQDTSFAYGSRIDRLISEINREEENDRSDS</sequence>
<dbReference type="GO" id="GO:0030490">
    <property type="term" value="P:maturation of SSU-rRNA"/>
    <property type="evidence" value="ECO:0007669"/>
    <property type="project" value="UniProtKB-UniRule"/>
</dbReference>
<keyword evidence="2" id="KW-0963">Cytoplasm</keyword>
<gene>
    <name evidence="2" type="primary">rbfA</name>
    <name evidence="3" type="ORF">SAMN04489760_101153</name>
</gene>
<dbReference type="PANTHER" id="PTHR33515">
    <property type="entry name" value="RIBOSOME-BINDING FACTOR A, CHLOROPLASTIC-RELATED"/>
    <property type="match status" value="1"/>
</dbReference>
<dbReference type="STRING" id="43775.SAMN04489760_101153"/>